<reference evidence="2" key="1">
    <citation type="journal article" date="2009" name="Appl. Environ. Microbiol.">
        <title>Metagenome-derived clones encoding two novel lactonase family proteins involved in biofilm inhibition in Pseudomonas aeruginosa.</title>
        <authorList>
            <person name="Schipper C."/>
            <person name="Hornung C."/>
            <person name="Bijtenhoorn P."/>
            <person name="Quitschau M."/>
            <person name="Grond S."/>
            <person name="Streit W.R."/>
        </authorList>
    </citation>
    <scope>NUCLEOTIDE SEQUENCE</scope>
</reference>
<name>B2BKC2_9BACT</name>
<evidence type="ECO:0000313" key="2">
    <source>
        <dbReference type="EMBL" id="ABU51111.1"/>
    </source>
</evidence>
<dbReference type="AlphaFoldDB" id="B2BKC2"/>
<protein>
    <submittedName>
        <fullName evidence="2">BpiB07</fullName>
    </submittedName>
</protein>
<gene>
    <name evidence="2" type="primary">bpiB07</name>
</gene>
<dbReference type="EMBL" id="EF530734">
    <property type="protein sequence ID" value="ABU51111.1"/>
    <property type="molecule type" value="Genomic_DNA"/>
</dbReference>
<accession>B2BKC2</accession>
<feature type="region of interest" description="Disordered" evidence="1">
    <location>
        <begin position="1"/>
        <end position="39"/>
    </location>
</feature>
<organism evidence="2">
    <name type="scientific">uncultured bacterium Bio9</name>
    <dbReference type="NCBI Taxonomy" id="460942"/>
    <lineage>
        <taxon>Bacteria</taxon>
        <taxon>environmental samples</taxon>
    </lineage>
</organism>
<proteinExistence type="predicted"/>
<sequence>MGTARHPSRAGVKAAGLQSRGCRRQAAGPTETTYSCGGHGTAKKSQRAFEREPGAGGIVGTRIDLAIECVPSRWICIYFCIGQRAAMAFDRFRGNRRVLFTEMELHRRLGFFVEEVHVACAVVADRRQAQSGRSEKCDRPAPAVADAADAPRGRDRFGCAGDVLDRLVEADFAHEFPAARVTRFVVAELDAAFDMIEERRRDCGVAVVGETVGDVAHVRIDAEDFLHDDDAAFRRALRLRDVGADALHARRIEVDLLAHGGAVSL</sequence>
<evidence type="ECO:0000256" key="1">
    <source>
        <dbReference type="SAM" id="MobiDB-lite"/>
    </source>
</evidence>